<dbReference type="GO" id="GO:0031931">
    <property type="term" value="C:TORC1 complex"/>
    <property type="evidence" value="ECO:0007669"/>
    <property type="project" value="TreeGrafter"/>
</dbReference>
<name>A0A238C4V8_9BILA</name>
<dbReference type="GO" id="GO:0004674">
    <property type="term" value="F:protein serine/threonine kinase activity"/>
    <property type="evidence" value="ECO:0007669"/>
    <property type="project" value="InterPro"/>
</dbReference>
<gene>
    <name evidence="2" type="ORF">X798_00124</name>
</gene>
<dbReference type="GO" id="GO:0005634">
    <property type="term" value="C:nucleus"/>
    <property type="evidence" value="ECO:0007669"/>
    <property type="project" value="TreeGrafter"/>
</dbReference>
<evidence type="ECO:0000313" key="3">
    <source>
        <dbReference type="Proteomes" id="UP000242913"/>
    </source>
</evidence>
<dbReference type="GO" id="GO:0000184">
    <property type="term" value="P:nuclear-transcribed mRNA catabolic process, nonsense-mediated decay"/>
    <property type="evidence" value="ECO:0007669"/>
    <property type="project" value="InterPro"/>
</dbReference>
<feature type="region of interest" description="Disordered" evidence="1">
    <location>
        <begin position="1"/>
        <end position="33"/>
    </location>
</feature>
<dbReference type="EMBL" id="KZ269977">
    <property type="protein sequence ID" value="OZC12493.1"/>
    <property type="molecule type" value="Genomic_DNA"/>
</dbReference>
<dbReference type="Proteomes" id="UP000242913">
    <property type="component" value="Unassembled WGS sequence"/>
</dbReference>
<dbReference type="GO" id="GO:0031932">
    <property type="term" value="C:TORC2 complex"/>
    <property type="evidence" value="ECO:0007669"/>
    <property type="project" value="TreeGrafter"/>
</dbReference>
<organism evidence="2 3">
    <name type="scientific">Onchocerca flexuosa</name>
    <dbReference type="NCBI Taxonomy" id="387005"/>
    <lineage>
        <taxon>Eukaryota</taxon>
        <taxon>Metazoa</taxon>
        <taxon>Ecdysozoa</taxon>
        <taxon>Nematoda</taxon>
        <taxon>Chromadorea</taxon>
        <taxon>Rhabditida</taxon>
        <taxon>Spirurina</taxon>
        <taxon>Spiruromorpha</taxon>
        <taxon>Filarioidea</taxon>
        <taxon>Onchocercidae</taxon>
        <taxon>Onchocerca</taxon>
    </lineage>
</organism>
<dbReference type="AlphaFoldDB" id="A0A238C4V8"/>
<dbReference type="OrthoDB" id="10065496at2759"/>
<dbReference type="GO" id="GO:0031929">
    <property type="term" value="P:TOR signaling"/>
    <property type="evidence" value="ECO:0007669"/>
    <property type="project" value="TreeGrafter"/>
</dbReference>
<dbReference type="InterPro" id="IPR031559">
    <property type="entry name" value="SMG1"/>
</dbReference>
<dbReference type="InterPro" id="IPR050517">
    <property type="entry name" value="DDR_Repair_Kinase"/>
</dbReference>
<evidence type="ECO:0000313" key="2">
    <source>
        <dbReference type="EMBL" id="OZC12493.1"/>
    </source>
</evidence>
<reference evidence="2 3" key="1">
    <citation type="submission" date="2015-12" db="EMBL/GenBank/DDBJ databases">
        <title>Draft genome of the nematode, Onchocerca flexuosa.</title>
        <authorList>
            <person name="Mitreva M."/>
        </authorList>
    </citation>
    <scope>NUCLEOTIDE SEQUENCE [LARGE SCALE GENOMIC DNA]</scope>
    <source>
        <strain evidence="2">Red Deer</strain>
    </source>
</reference>
<sequence>MATEMTSDKCDLSLGQSSSPAISPSEEKSGKTQMNFNGLTECAQDLMEFGQQKIYESFFTAEHFKIVADFLLNSILPTYCFNNIDNGYWISDTAAMIYADAVGDSKTNNDCLFKWRWIIAQMTQFCVNNRLKTPLGKPLDTFLAFENEIRRLAGSVLSRKALPVPKSIKDEIIPKTITSSRKAIVEDEDEAEIEVEREARQLTSSEQWWRVRALLDMIEMLDKLMVYACRGAIFQLFTVSQLSQQFLMTNQASCMNWLSRLYLPMMAVAYTSNNFAQVVRLGSCSLRGIGKRIEEKGKKDGGDEKGEIDSVAHTCISWMVKALIDLSRPQAILGLYAWIKKIYGKQYIWIKCAAEMAAGRIEPSLIGLQECLRNENLPENIQKTIRQLIIFGLEVLRNTDEIDIFWRTLYGILDPKSDEIPDGFEEFTWKRMKSLTTFDNYLKNESVMSIPWDIRNNLIHTELKLIDMARDRSRDCKDNKADIVELTRQLSEDARILMLADTGLQIFTRASALHLLATAVKDSRKPYHKQSITANVIDPSFLFDWKNGLPLQRLVIGQQLSSWLQYTQTRENGGCSSLRIISNEAAFYLEMARLARKTRNYRLAEKHIKIHYNKRLPTLDNFQLNILRGMQGNWINGPTDKENRLINNVSMQLPMQQRLYNFENLMSSYGLSKIMWAISKTADTDRARTFLQGKAFSLLMNAVADEVDRLMYKSNLMFNGTPTVAPDALIADSAVLSIGPNIAANNQQLLEQNKISAKAIIQLARWLQMESSLLPVAMSYSVRIVFHVFGVEQSQLPLVGPSGIIDSLAGALLSTSCKLSPHLAKAHLELGNWAFKRATDVHNEIRLSFISEECDTIKWQIKISCCFITMQKSASLSAILPDCKAVVKNIISEQTCNMLFGPRSIIQEIWKGANSRHLAFCNCAAHSYFAYIGISGRETKGGTIGIVMVTLRILQLLVEQYDALHHLILSEMLQAGLNSIMCNSFFESYYLSGVSNILPQLFARLNHPVRAVRDTLCTILERIAATSPHALCYPAIVGATQPIVIHNEYVDNSEMEKNDFVDVIDEEKKKRAEQDRSLMFDCCQRIVARMQVLFPDLVKDVTEFVKDQEGLNQVELQRIDMLHEERWTFVLTNLDLEMSRRILQIDAEMMKTLTNTHLNDDEKKEIIHEKTLRGSHTIRMKISEKEPLNLSSNTANGTIYRIVEDLYEKTCTNVPITVNEKQFQDTYLTTIEEAIKTLRLNRSEPRQAWASFKLFLTKEYNVTVVKITGYKNR</sequence>
<keyword evidence="3" id="KW-1185">Reference proteome</keyword>
<dbReference type="PANTHER" id="PTHR11139:SF119">
    <property type="entry name" value="SERINE_THREONINE-PROTEIN KINASE SMG1"/>
    <property type="match status" value="1"/>
</dbReference>
<feature type="compositionally biased region" description="Basic and acidic residues" evidence="1">
    <location>
        <begin position="1"/>
        <end position="11"/>
    </location>
</feature>
<dbReference type="GO" id="GO:0005737">
    <property type="term" value="C:cytoplasm"/>
    <property type="evidence" value="ECO:0007669"/>
    <property type="project" value="TreeGrafter"/>
</dbReference>
<dbReference type="Pfam" id="PF15785">
    <property type="entry name" value="SMG1"/>
    <property type="match status" value="1"/>
</dbReference>
<accession>A0A238C4V8</accession>
<proteinExistence type="predicted"/>
<dbReference type="GO" id="GO:0016242">
    <property type="term" value="P:negative regulation of macroautophagy"/>
    <property type="evidence" value="ECO:0007669"/>
    <property type="project" value="TreeGrafter"/>
</dbReference>
<dbReference type="PANTHER" id="PTHR11139">
    <property type="entry name" value="ATAXIA TELANGIECTASIA MUTATED ATM -RELATED"/>
    <property type="match status" value="1"/>
</dbReference>
<evidence type="ECO:0000256" key="1">
    <source>
        <dbReference type="SAM" id="MobiDB-lite"/>
    </source>
</evidence>
<protein>
    <submittedName>
        <fullName evidence="2">Uncharacterized protein</fullName>
    </submittedName>
</protein>